<organism evidence="2 3">
    <name type="scientific">Alkalibacillus filiformis</name>
    <dbReference type="NCBI Taxonomy" id="200990"/>
    <lineage>
        <taxon>Bacteria</taxon>
        <taxon>Bacillati</taxon>
        <taxon>Bacillota</taxon>
        <taxon>Bacilli</taxon>
        <taxon>Bacillales</taxon>
        <taxon>Bacillaceae</taxon>
        <taxon>Alkalibacillus</taxon>
    </lineage>
</organism>
<gene>
    <name evidence="2" type="ORF">J2R98_000742</name>
</gene>
<evidence type="ECO:0000313" key="3">
    <source>
        <dbReference type="Proteomes" id="UP001236723"/>
    </source>
</evidence>
<evidence type="ECO:0000313" key="2">
    <source>
        <dbReference type="EMBL" id="MDQ0350939.1"/>
    </source>
</evidence>
<dbReference type="EMBL" id="JAUSUP010000001">
    <property type="protein sequence ID" value="MDQ0350939.1"/>
    <property type="molecule type" value="Genomic_DNA"/>
</dbReference>
<proteinExistence type="predicted"/>
<comment type="caution">
    <text evidence="2">The sequence shown here is derived from an EMBL/GenBank/DDBJ whole genome shotgun (WGS) entry which is preliminary data.</text>
</comment>
<keyword evidence="1" id="KW-0472">Membrane</keyword>
<feature type="transmembrane region" description="Helical" evidence="1">
    <location>
        <begin position="38"/>
        <end position="59"/>
    </location>
</feature>
<accession>A0ABU0DR90</accession>
<feature type="transmembrane region" description="Helical" evidence="1">
    <location>
        <begin position="6"/>
        <end position="26"/>
    </location>
</feature>
<keyword evidence="1" id="KW-0812">Transmembrane</keyword>
<keyword evidence="3" id="KW-1185">Reference proteome</keyword>
<evidence type="ECO:0000256" key="1">
    <source>
        <dbReference type="SAM" id="Phobius"/>
    </source>
</evidence>
<keyword evidence="1" id="KW-1133">Transmembrane helix</keyword>
<reference evidence="2 3" key="1">
    <citation type="submission" date="2023-07" db="EMBL/GenBank/DDBJ databases">
        <title>Genomic Encyclopedia of Type Strains, Phase IV (KMG-IV): sequencing the most valuable type-strain genomes for metagenomic binning, comparative biology and taxonomic classification.</title>
        <authorList>
            <person name="Goeker M."/>
        </authorList>
    </citation>
    <scope>NUCLEOTIDE SEQUENCE [LARGE SCALE GENOMIC DNA]</scope>
    <source>
        <strain evidence="2 3">DSM 15448</strain>
    </source>
</reference>
<dbReference type="Proteomes" id="UP001236723">
    <property type="component" value="Unassembled WGS sequence"/>
</dbReference>
<dbReference type="RefSeq" id="WP_307066223.1">
    <property type="nucleotide sequence ID" value="NZ_JAUSUP010000001.1"/>
</dbReference>
<name>A0ABU0DR90_9BACI</name>
<protein>
    <submittedName>
        <fullName evidence="2">Uncharacterized protein</fullName>
    </submittedName>
</protein>
<sequence length="67" mass="8062">MGKDTLLFWVFFLIFVYVSHQFYFYFVDPFLLSIQLDVMYFVIFPIVFIPLSAVLANVAKDFFLFEK</sequence>